<feature type="transmembrane region" description="Helical" evidence="1">
    <location>
        <begin position="101"/>
        <end position="128"/>
    </location>
</feature>
<dbReference type="Proteomes" id="UP000321328">
    <property type="component" value="Unassembled WGS sequence"/>
</dbReference>
<reference evidence="2 3" key="1">
    <citation type="submission" date="2019-07" db="EMBL/GenBank/DDBJ databases">
        <title>Whole genome shotgun sequence of Pseudonocardia asaccharolytica NBRC 16224.</title>
        <authorList>
            <person name="Hosoyama A."/>
            <person name="Uohara A."/>
            <person name="Ohji S."/>
            <person name="Ichikawa N."/>
        </authorList>
    </citation>
    <scope>NUCLEOTIDE SEQUENCE [LARGE SCALE GENOMIC DNA]</scope>
    <source>
        <strain evidence="2 3">NBRC 16224</strain>
    </source>
</reference>
<proteinExistence type="predicted"/>
<sequence>MFSAVSAGVGVLALAAALFLFWKRSAPKTMAVLFLTASAGVTGAIAGWLTNGAAWATRTTGSATAYLFGSPVPSLLLLFALAVFLWDLWPKHQAGRFTSVAAVAIPPLAQAAAAGALGTAVLSALGFLSTAVGNGLTFMFGG</sequence>
<protein>
    <submittedName>
        <fullName evidence="2">Uncharacterized protein</fullName>
    </submittedName>
</protein>
<organism evidence="2 3">
    <name type="scientific">Pseudonocardia asaccharolytica DSM 44247 = NBRC 16224</name>
    <dbReference type="NCBI Taxonomy" id="1123024"/>
    <lineage>
        <taxon>Bacteria</taxon>
        <taxon>Bacillati</taxon>
        <taxon>Actinomycetota</taxon>
        <taxon>Actinomycetes</taxon>
        <taxon>Pseudonocardiales</taxon>
        <taxon>Pseudonocardiaceae</taxon>
        <taxon>Pseudonocardia</taxon>
    </lineage>
</organism>
<comment type="caution">
    <text evidence="2">The sequence shown here is derived from an EMBL/GenBank/DDBJ whole genome shotgun (WGS) entry which is preliminary data.</text>
</comment>
<dbReference type="EMBL" id="BJVI01000035">
    <property type="protein sequence ID" value="GEL19330.1"/>
    <property type="molecule type" value="Genomic_DNA"/>
</dbReference>
<dbReference type="RefSeq" id="WP_147201156.1">
    <property type="nucleotide sequence ID" value="NZ_BJVI01000035.1"/>
</dbReference>
<dbReference type="STRING" id="1123024.GCA_000423625_02861"/>
<gene>
    <name evidence="2" type="ORF">PA7_31670</name>
</gene>
<keyword evidence="1" id="KW-0472">Membrane</keyword>
<feature type="transmembrane region" description="Helical" evidence="1">
    <location>
        <begin position="29"/>
        <end position="50"/>
    </location>
</feature>
<evidence type="ECO:0000256" key="1">
    <source>
        <dbReference type="SAM" id="Phobius"/>
    </source>
</evidence>
<evidence type="ECO:0000313" key="2">
    <source>
        <dbReference type="EMBL" id="GEL19330.1"/>
    </source>
</evidence>
<evidence type="ECO:0000313" key="3">
    <source>
        <dbReference type="Proteomes" id="UP000321328"/>
    </source>
</evidence>
<dbReference type="AlphaFoldDB" id="A0A511D3H4"/>
<keyword evidence="3" id="KW-1185">Reference proteome</keyword>
<keyword evidence="1" id="KW-1133">Transmembrane helix</keyword>
<name>A0A511D3H4_9PSEU</name>
<feature type="transmembrane region" description="Helical" evidence="1">
    <location>
        <begin position="70"/>
        <end position="89"/>
    </location>
</feature>
<accession>A0A511D3H4</accession>
<keyword evidence="1" id="KW-0812">Transmembrane</keyword>
<feature type="transmembrane region" description="Helical" evidence="1">
    <location>
        <begin position="6"/>
        <end position="22"/>
    </location>
</feature>